<dbReference type="GO" id="GO:0030420">
    <property type="term" value="P:establishment of competence for transformation"/>
    <property type="evidence" value="ECO:0007669"/>
    <property type="project" value="InterPro"/>
</dbReference>
<gene>
    <name evidence="1" type="ORF">CWR45_05925</name>
</gene>
<protein>
    <recommendedName>
        <fullName evidence="3">Competence protein ComK</fullName>
    </recommendedName>
</protein>
<dbReference type="Pfam" id="PF06338">
    <property type="entry name" value="ComK"/>
    <property type="match status" value="1"/>
</dbReference>
<reference evidence="2" key="1">
    <citation type="submission" date="2017-11" db="EMBL/GenBank/DDBJ databases">
        <authorList>
            <person name="Zhu W."/>
        </authorList>
    </citation>
    <scope>NUCLEOTIDE SEQUENCE [LARGE SCALE GENOMIC DNA]</scope>
    <source>
        <strain evidence="2">CAU 1051</strain>
    </source>
</reference>
<organism evidence="1 2">
    <name type="scientific">Oceanobacillus chungangensis</name>
    <dbReference type="NCBI Taxonomy" id="1229152"/>
    <lineage>
        <taxon>Bacteria</taxon>
        <taxon>Bacillati</taxon>
        <taxon>Bacillota</taxon>
        <taxon>Bacilli</taxon>
        <taxon>Bacillales</taxon>
        <taxon>Bacillaceae</taxon>
        <taxon>Oceanobacillus</taxon>
    </lineage>
</organism>
<accession>A0A3D8PX80</accession>
<dbReference type="OrthoDB" id="2417337at2"/>
<comment type="caution">
    <text evidence="1">The sequence shown here is derived from an EMBL/GenBank/DDBJ whole genome shotgun (WGS) entry which is preliminary data.</text>
</comment>
<evidence type="ECO:0000313" key="2">
    <source>
        <dbReference type="Proteomes" id="UP000256520"/>
    </source>
</evidence>
<dbReference type="Proteomes" id="UP000256520">
    <property type="component" value="Unassembled WGS sequence"/>
</dbReference>
<dbReference type="EMBL" id="PIOD01000005">
    <property type="protein sequence ID" value="RDW20760.1"/>
    <property type="molecule type" value="Genomic_DNA"/>
</dbReference>
<dbReference type="InterPro" id="IPR010461">
    <property type="entry name" value="ComK"/>
</dbReference>
<sequence length="89" mass="10533">MPLPINPDRYLYTFPTHSTTDYDCCWIFYHHVLYIKAYQSDTNPDIQSMITFKDLNQVPMRVSSYILNKQMQRTLALIDRNSVLVNNLS</sequence>
<dbReference type="AlphaFoldDB" id="A0A3D8PX80"/>
<evidence type="ECO:0000313" key="1">
    <source>
        <dbReference type="EMBL" id="RDW20760.1"/>
    </source>
</evidence>
<name>A0A3D8PX80_9BACI</name>
<proteinExistence type="predicted"/>
<evidence type="ECO:0008006" key="3">
    <source>
        <dbReference type="Google" id="ProtNLM"/>
    </source>
</evidence>
<keyword evidence="2" id="KW-1185">Reference proteome</keyword>